<evidence type="ECO:0000313" key="2">
    <source>
        <dbReference type="Proteomes" id="UP000016491"/>
    </source>
</evidence>
<name>A0ABC9TVP0_CLOSY</name>
<evidence type="ECO:0000313" key="1">
    <source>
        <dbReference type="EMBL" id="ERI75525.1"/>
    </source>
</evidence>
<comment type="caution">
    <text evidence="1">The sequence shown here is derived from an EMBL/GenBank/DDBJ whole genome shotgun (WGS) entry which is preliminary data.</text>
</comment>
<dbReference type="AlphaFoldDB" id="A0ABC9TVP0"/>
<accession>A0ABC9TVP0</accession>
<dbReference type="EMBL" id="AWSU01000244">
    <property type="protein sequence ID" value="ERI75525.1"/>
    <property type="molecule type" value="Genomic_DNA"/>
</dbReference>
<gene>
    <name evidence="1" type="ORF">CLOSYM_03154</name>
</gene>
<sequence length="63" mass="7466">MRKVPPDRQPSYGNRNVMILACRLIIGNQFPGEMYTKNKVLKKELVLWRKVSVRLGWNIFTNF</sequence>
<reference evidence="1 2" key="1">
    <citation type="submission" date="2013-07" db="EMBL/GenBank/DDBJ databases">
        <authorList>
            <person name="Weinstock G."/>
            <person name="Sodergren E."/>
            <person name="Wylie T."/>
            <person name="Fulton L."/>
            <person name="Fulton R."/>
            <person name="Fronick C."/>
            <person name="O'Laughlin M."/>
            <person name="Godfrey J."/>
            <person name="Miner T."/>
            <person name="Herter B."/>
            <person name="Appelbaum E."/>
            <person name="Cordes M."/>
            <person name="Lek S."/>
            <person name="Wollam A."/>
            <person name="Pepin K.H."/>
            <person name="Palsikar V.B."/>
            <person name="Mitreva M."/>
            <person name="Wilson R.K."/>
        </authorList>
    </citation>
    <scope>NUCLEOTIDE SEQUENCE [LARGE SCALE GENOMIC DNA]</scope>
    <source>
        <strain evidence="1 2">ATCC 14940</strain>
    </source>
</reference>
<dbReference type="Proteomes" id="UP000016491">
    <property type="component" value="Unassembled WGS sequence"/>
</dbReference>
<organism evidence="1 2">
    <name type="scientific">[Clostridium] symbiosum ATCC 14940</name>
    <dbReference type="NCBI Taxonomy" id="411472"/>
    <lineage>
        <taxon>Bacteria</taxon>
        <taxon>Bacillati</taxon>
        <taxon>Bacillota</taxon>
        <taxon>Clostridia</taxon>
        <taxon>Lachnospirales</taxon>
        <taxon>Lachnospiraceae</taxon>
        <taxon>Otoolea</taxon>
    </lineage>
</organism>
<proteinExistence type="predicted"/>
<evidence type="ECO:0008006" key="3">
    <source>
        <dbReference type="Google" id="ProtNLM"/>
    </source>
</evidence>
<protein>
    <recommendedName>
        <fullName evidence="3">Transposase</fullName>
    </recommendedName>
</protein>